<evidence type="ECO:0000256" key="2">
    <source>
        <dbReference type="ARBA" id="ARBA00023295"/>
    </source>
</evidence>
<evidence type="ECO:0000313" key="8">
    <source>
        <dbReference type="Proteomes" id="UP000766570"/>
    </source>
</evidence>
<evidence type="ECO:0000256" key="4">
    <source>
        <dbReference type="SAM" id="MobiDB-lite"/>
    </source>
</evidence>
<feature type="compositionally biased region" description="Polar residues" evidence="4">
    <location>
        <begin position="1949"/>
        <end position="1977"/>
    </location>
</feature>
<organism evidence="7 8">
    <name type="scientific">Paeniglutamicibacter psychrophenolicus</name>
    <dbReference type="NCBI Taxonomy" id="257454"/>
    <lineage>
        <taxon>Bacteria</taxon>
        <taxon>Bacillati</taxon>
        <taxon>Actinomycetota</taxon>
        <taxon>Actinomycetes</taxon>
        <taxon>Micrococcales</taxon>
        <taxon>Micrococcaceae</taxon>
        <taxon>Paeniglutamicibacter</taxon>
    </lineage>
</organism>
<dbReference type="PANTHER" id="PTHR13817:SF151">
    <property type="entry name" value="TITIN"/>
    <property type="match status" value="1"/>
</dbReference>
<dbReference type="SMART" id="SM00060">
    <property type="entry name" value="FN3"/>
    <property type="match status" value="4"/>
</dbReference>
<dbReference type="InterPro" id="IPR036116">
    <property type="entry name" value="FN3_sf"/>
</dbReference>
<keyword evidence="3" id="KW-0119">Carbohydrate metabolism</keyword>
<keyword evidence="5" id="KW-0812">Transmembrane</keyword>
<dbReference type="SUPFAM" id="SSF49265">
    <property type="entry name" value="Fibronectin type III"/>
    <property type="match status" value="2"/>
</dbReference>
<dbReference type="Pfam" id="PF00041">
    <property type="entry name" value="fn3"/>
    <property type="match status" value="3"/>
</dbReference>
<dbReference type="NCBIfam" id="NF012211">
    <property type="entry name" value="tand_rpt_95"/>
    <property type="match status" value="1"/>
</dbReference>
<dbReference type="InterPro" id="IPR003961">
    <property type="entry name" value="FN3_dom"/>
</dbReference>
<evidence type="ECO:0000256" key="5">
    <source>
        <dbReference type="SAM" id="Phobius"/>
    </source>
</evidence>
<feature type="region of interest" description="Disordered" evidence="4">
    <location>
        <begin position="1574"/>
        <end position="1608"/>
    </location>
</feature>
<feature type="domain" description="Fibronectin type-III" evidence="6">
    <location>
        <begin position="1693"/>
        <end position="1786"/>
    </location>
</feature>
<evidence type="ECO:0000256" key="1">
    <source>
        <dbReference type="ARBA" id="ARBA00022737"/>
    </source>
</evidence>
<feature type="region of interest" description="Disordered" evidence="4">
    <location>
        <begin position="1944"/>
        <end position="1977"/>
    </location>
</feature>
<reference evidence="7 8" key="1">
    <citation type="submission" date="2021-03" db="EMBL/GenBank/DDBJ databases">
        <title>Sequencing the genomes of 1000 actinobacteria strains.</title>
        <authorList>
            <person name="Klenk H.-P."/>
        </authorList>
    </citation>
    <scope>NUCLEOTIDE SEQUENCE [LARGE SCALE GENOMIC DNA]</scope>
    <source>
        <strain evidence="7 8">DSM 15454</strain>
    </source>
</reference>
<name>A0ABS4WI47_9MICC</name>
<dbReference type="Pfam" id="PF17963">
    <property type="entry name" value="Big_9"/>
    <property type="match status" value="7"/>
</dbReference>
<feature type="compositionally biased region" description="Acidic residues" evidence="4">
    <location>
        <begin position="1286"/>
        <end position="1300"/>
    </location>
</feature>
<keyword evidence="3" id="KW-0624">Polysaccharide degradation</keyword>
<keyword evidence="2" id="KW-0326">Glycosidase</keyword>
<keyword evidence="1" id="KW-0677">Repeat</keyword>
<sequence>MDKPRRARWTEPLKGTAFKAVVVPLVAALAVAGAIIHPGFETADVELNDGGVWVTNQAEGKIGHVNYQSRVIDGGVVTPLPRYDLAQHDERVFVRNLEQASLTTIDPAMVQFAGDNNLPANSSFSFGASVVAVTDDEHGTVQATMVENISEFSGDGATPIIDSNGEVDAVVGADDTVWSVDYQSGVLAAHTLDAEGAAQPLSKIAIEELTSMEEPQLSAVGATGVVFDAATGDIYTSTGRHATVENPANARIQAPGPEAAGVAIALDNALATVSLDGRDVNYEQVETAGTPIEPVRVGSCTYAAWQTSAQYLRHCADPAQNQNMPIPEMPQGTELKFRVNRNVVVLNDISTGQVWLMNEGMEIVSNWSDLEPPKGEGEAKEEETKEITDAIELPNRTEKNEKPIAEDDTFAVRPGRATLLPVLYNDVDPDGDLLLAEVEGGGPSLGELQPVHDGTGFQIVVPKDATGAARFSYTASDGRGGSDTASVSLKVVDQETNEAPEQRRTTILQVRQGESASRNLLTDWTDAEGDDLRLLGGTSEGDDVIRVRPDGTLTFQDDGKRIGQKEVTIQVSDGRESTKGRVLVEVLADTAVKPVTATDHVVARVNEATAFEPLLNDIDPSGAGLRLAGVDDVTGLELKTNTETGTVTVTGERPGTFYAEYLATNGPASAPGLVRIDIKAPEPSDAAPVAVRDMALLPSGQDVLVDVLGNDSDPAGGVLVVTGVENNTEAPFSTSVERNALVRITDVRGLTDPTTIGYTISNGAVQATGEIRVVPIPAPPRLDPPQANPDTVTVRAGDVATVKVLENDIHPNGGKLTLEPELEETGDLGEGSLISVADSTVRFRAGDFDGKPRQVSAVYTVAGPDGQEASASVTFDVQPAADANDLEKNTPPNPVPVKGRVFAGSSTSVQVPLEAIDPDGDSVALVQFGSAPRLGTARIRGSAIDYTANKDASGTDEFSYIVEDRLGARATATVKIGIAPLAEANNPPVAVNDFITVRPERPVAVDVMDNDTDPDGDSLALLSEVGSESSVKAEVIDGRVVLSSPPDEGTISVRYRISDGRGGTASATLTVKSDPEARLLAPIARDDRVSLEEVIENDEVTIDILRNDEDPDGSAADLEVSLPDAPKGVRMGEDGLTVAIGAERQVIAYTLTDPDGLASNAFVHVPGTGGARPILRSGLALKVEAGQLLPLKLDELVLVREGRSPRLTTADSVTSMPANDGDLVLSATELAFRAPVDFSGPAAVTFEVTDGSGPDDSKGLTSTLTVPINVDPAPGNDPNQQREGQGPEDDPEEEKEEEQPDPVNFPPTLQANALSVGQGGEPAEMDLRMAANDPNEEDVPKLAFALGAVDIQGVEAEIVDGHTLRVRAAADTPKGTRGSVGVSVSDGVNPPTTVAMGITVTGSTRELPVAVADNVADAAQGRTESVEVLANDHNPYADQGPLRLINARPLERGHGTATVSGDKVAITPSEDFVGTMRVEYTIGDVTEDVSRNVIGTVTLNVKGAPNVPSLPRVESTGDQKAVLTWAPPANNGSPITHYTVSGGGHTQKCTTTTCTITPLTNDTIYNFTVTATNAVGESPASPPSADVRPDVEPEQPAAPTGKDGDTQATFSWKAPVSRGSAIQGYTLEISPAPANGITQVSGIAGTSYTWEGLKNGTAYQVRVRAVNKAARPSQFSAYSASVTPAGKPFTPNAPTAVRQDSAIDGGVVDVSWQVPGANGAALTGYTVRVYESATLVKTVSGIPASRQRQAVTGLGTSKSYRFTVQATNRVGASEQSPQSTAVTPYGRPKAVGSVAAKATGADRMVRLEFQAPGANGSPVTGYQYSTDGGAWTSFGGPGGTIDSGANGQAHTWQVRALNAAGPAKPSPASNQMSAYGPLRDNAQLAATHGDHWIKFTWNAAAGEANGRKVTHTVTINGNNSANDGVQRVESLGYSTARTLKIVARDSEGQSRSWSKTEQTNPKPARSVQLSRGPNYNGYPNSTCDPNCYKYHVELFNFDPGTHTYATSCYHSGGNFASHTMTFNVGSNGRASGDLPCVVEPGYKSPYYATVDGVKSNTTGF</sequence>
<feature type="domain" description="Fibronectin type-III" evidence="6">
    <location>
        <begin position="1595"/>
        <end position="1686"/>
    </location>
</feature>
<dbReference type="CDD" id="cd00063">
    <property type="entry name" value="FN3"/>
    <property type="match status" value="3"/>
</dbReference>
<dbReference type="RefSeq" id="WP_209910132.1">
    <property type="nucleotide sequence ID" value="NZ_BAAAMI010000016.1"/>
</dbReference>
<feature type="region of interest" description="Disordered" evidence="4">
    <location>
        <begin position="1247"/>
        <end position="1320"/>
    </location>
</feature>
<gene>
    <name evidence="7" type="ORF">JOF46_003796</name>
</gene>
<dbReference type="InterPro" id="IPR013783">
    <property type="entry name" value="Ig-like_fold"/>
</dbReference>
<proteinExistence type="predicted"/>
<evidence type="ECO:0000313" key="7">
    <source>
        <dbReference type="EMBL" id="MBP2375884.1"/>
    </source>
</evidence>
<feature type="domain" description="Fibronectin type-III" evidence="6">
    <location>
        <begin position="1507"/>
        <end position="1594"/>
    </location>
</feature>
<dbReference type="PANTHER" id="PTHR13817">
    <property type="entry name" value="TITIN"/>
    <property type="match status" value="1"/>
</dbReference>
<accession>A0ABS4WI47</accession>
<dbReference type="Proteomes" id="UP000766570">
    <property type="component" value="Unassembled WGS sequence"/>
</dbReference>
<dbReference type="InterPro" id="IPR050964">
    <property type="entry name" value="Striated_Muscle_Regulatory"/>
</dbReference>
<protein>
    <recommendedName>
        <fullName evidence="6">Fibronectin type-III domain-containing protein</fullName>
    </recommendedName>
</protein>
<keyword evidence="8" id="KW-1185">Reference proteome</keyword>
<keyword evidence="2" id="KW-0378">Hydrolase</keyword>
<dbReference type="Gene3D" id="2.60.40.3440">
    <property type="match status" value="1"/>
</dbReference>
<comment type="caution">
    <text evidence="7">The sequence shown here is derived from an EMBL/GenBank/DDBJ whole genome shotgun (WGS) entry which is preliminary data.</text>
</comment>
<keyword evidence="5" id="KW-0472">Membrane</keyword>
<feature type="transmembrane region" description="Helical" evidence="5">
    <location>
        <begin position="21"/>
        <end position="40"/>
    </location>
</feature>
<dbReference type="Gene3D" id="2.60.40.10">
    <property type="entry name" value="Immunoglobulins"/>
    <property type="match status" value="4"/>
</dbReference>
<evidence type="ECO:0000259" key="6">
    <source>
        <dbReference type="PROSITE" id="PS50853"/>
    </source>
</evidence>
<evidence type="ECO:0000256" key="3">
    <source>
        <dbReference type="ARBA" id="ARBA00023326"/>
    </source>
</evidence>
<dbReference type="PROSITE" id="PS50853">
    <property type="entry name" value="FN3"/>
    <property type="match status" value="3"/>
</dbReference>
<keyword evidence="5" id="KW-1133">Transmembrane helix</keyword>
<dbReference type="EMBL" id="JAGIOE010000001">
    <property type="protein sequence ID" value="MBP2375884.1"/>
    <property type="molecule type" value="Genomic_DNA"/>
</dbReference>